<dbReference type="InterPro" id="IPR012338">
    <property type="entry name" value="Beta-lactam/transpept-like"/>
</dbReference>
<dbReference type="Pfam" id="PF00144">
    <property type="entry name" value="Beta-lactamase"/>
    <property type="match status" value="1"/>
</dbReference>
<evidence type="ECO:0000313" key="3">
    <source>
        <dbReference type="EMBL" id="MBP2114763.1"/>
    </source>
</evidence>
<evidence type="ECO:0000313" key="4">
    <source>
        <dbReference type="Proteomes" id="UP000773462"/>
    </source>
</evidence>
<dbReference type="Proteomes" id="UP000773462">
    <property type="component" value="Unassembled WGS sequence"/>
</dbReference>
<feature type="domain" description="SLH" evidence="2">
    <location>
        <begin position="504"/>
        <end position="563"/>
    </location>
</feature>
<comment type="caution">
    <text evidence="3">The sequence shown here is derived from an EMBL/GenBank/DDBJ whole genome shotgun (WGS) entry which is preliminary data.</text>
</comment>
<dbReference type="SUPFAM" id="SSF56601">
    <property type="entry name" value="beta-lactamase/transpeptidase-like"/>
    <property type="match status" value="1"/>
</dbReference>
<keyword evidence="4" id="KW-1185">Reference proteome</keyword>
<dbReference type="EMBL" id="JAGGLV010000020">
    <property type="protein sequence ID" value="MBP2114763.1"/>
    <property type="molecule type" value="Genomic_DNA"/>
</dbReference>
<feature type="signal peptide" evidence="1">
    <location>
        <begin position="1"/>
        <end position="33"/>
    </location>
</feature>
<dbReference type="InterPro" id="IPR050491">
    <property type="entry name" value="AmpC-like"/>
</dbReference>
<name>A0ABS4NXI8_9BACL</name>
<dbReference type="InterPro" id="IPR001466">
    <property type="entry name" value="Beta-lactam-related"/>
</dbReference>
<organism evidence="3 4">
    <name type="scientific">Paenibacillus silagei</name>
    <dbReference type="NCBI Taxonomy" id="1670801"/>
    <lineage>
        <taxon>Bacteria</taxon>
        <taxon>Bacillati</taxon>
        <taxon>Bacillota</taxon>
        <taxon>Bacilli</taxon>
        <taxon>Bacillales</taxon>
        <taxon>Paenibacillaceae</taxon>
        <taxon>Paenibacillus</taxon>
    </lineage>
</organism>
<dbReference type="Gene3D" id="3.40.710.10">
    <property type="entry name" value="DD-peptidase/beta-lactamase superfamily"/>
    <property type="match status" value="1"/>
</dbReference>
<gene>
    <name evidence="3" type="ORF">J2Z70_004947</name>
</gene>
<feature type="domain" description="SLH" evidence="2">
    <location>
        <begin position="564"/>
        <end position="627"/>
    </location>
</feature>
<keyword evidence="1" id="KW-0732">Signal</keyword>
<dbReference type="PANTHER" id="PTHR46825:SF9">
    <property type="entry name" value="BETA-LACTAMASE-RELATED DOMAIN-CONTAINING PROTEIN"/>
    <property type="match status" value="1"/>
</dbReference>
<proteinExistence type="predicted"/>
<protein>
    <submittedName>
        <fullName evidence="3">CubicO group peptidase (Beta-lactamase class C family)</fullName>
    </submittedName>
</protein>
<dbReference type="InterPro" id="IPR001119">
    <property type="entry name" value="SLH_dom"/>
</dbReference>
<dbReference type="RefSeq" id="WP_209877474.1">
    <property type="nucleotide sequence ID" value="NZ_JAGGLV010000020.1"/>
</dbReference>
<dbReference type="Pfam" id="PF00395">
    <property type="entry name" value="SLH"/>
    <property type="match status" value="2"/>
</dbReference>
<dbReference type="PROSITE" id="PS51272">
    <property type="entry name" value="SLH"/>
    <property type="match status" value="2"/>
</dbReference>
<accession>A0ABS4NXI8</accession>
<dbReference type="PANTHER" id="PTHR46825">
    <property type="entry name" value="D-ALANYL-D-ALANINE-CARBOXYPEPTIDASE/ENDOPEPTIDASE AMPH"/>
    <property type="match status" value="1"/>
</dbReference>
<reference evidence="3 4" key="1">
    <citation type="submission" date="2021-03" db="EMBL/GenBank/DDBJ databases">
        <title>Genomic Encyclopedia of Type Strains, Phase IV (KMG-IV): sequencing the most valuable type-strain genomes for metagenomic binning, comparative biology and taxonomic classification.</title>
        <authorList>
            <person name="Goeker M."/>
        </authorList>
    </citation>
    <scope>NUCLEOTIDE SEQUENCE [LARGE SCALE GENOMIC DNA]</scope>
    <source>
        <strain evidence="3 4">DSM 101953</strain>
    </source>
</reference>
<feature type="chain" id="PRO_5046464607" evidence="1">
    <location>
        <begin position="34"/>
        <end position="705"/>
    </location>
</feature>
<sequence length="705" mass="76282">MKLSILRRRSAFWTRTVLSAALVLTLTAPAVQATAVPPASTAPAAATAAAKPLTTENAAAFLKQFFSSDAVKAQLSGAVVVVVKDGKTVIEEGFGFADKAAKSKVDPDKTVFRLASVSKTFTATAAMQLVEQGKLDLKADFQTYTGSMAFDNPFGVPVTVGDLLTHTTGFRIQDPLPEDINQDFTTKVSIEDYVVKHMPPVVRKPGTSYMYDNFASLLLGLVVEKASGMPYEQYMEKHVFAPLKMDSSGFLLEGKLKDNLATAYDATGKEVDLYNVTPTVMPHGGMLSTGDDVAKFMTAFLNGGAVDNNRILKEDTVKSMEEYRSTIHPLLPNTTYGFEAPFQLPGAGSSSKIITKAGDLIGFSSYMFLIPEQNTGVFIGYNQQSALRELFYPAFIQTFFPQYAAPVKLDAYKPMSAEALKAFTGYYADLRMKSLVSTVSVQNGALMINDALLGSRKLIQVDDNLFTDELTGKFTGFTMKDDGGSAYLKEPYLNPFSYGQKGPDGVGYADVPASHPYATPVQMLQSLGYLTNDATLSFQPEAGVTRAQYVRLMMESSGLKGSTTGKQAFPDLQGHPDAAYIQQAVEIGMIEGTASGEFQPDRVISRQEAAVMVWRAYNKQYPDKLFEKVKLSGTTDKWAVPAVKMAVALGLYGPDFKPDAKGAMDYKSKAALSKKENAAILYALFTNPINQIVSQLSAQAGDGGK</sequence>
<evidence type="ECO:0000256" key="1">
    <source>
        <dbReference type="SAM" id="SignalP"/>
    </source>
</evidence>
<evidence type="ECO:0000259" key="2">
    <source>
        <dbReference type="PROSITE" id="PS51272"/>
    </source>
</evidence>